<dbReference type="PANTHER" id="PTHR19359:SF95">
    <property type="entry name" value="CYTOCHROME B5 TYPE B"/>
    <property type="match status" value="1"/>
</dbReference>
<dbReference type="Proteomes" id="UP000069272">
    <property type="component" value="Chromosome 3L"/>
</dbReference>
<dbReference type="GO" id="GO:0016020">
    <property type="term" value="C:membrane"/>
    <property type="evidence" value="ECO:0007669"/>
    <property type="project" value="TreeGrafter"/>
</dbReference>
<dbReference type="AlphaFoldDB" id="A0A182FD40"/>
<dbReference type="SMART" id="SM01117">
    <property type="entry name" value="Cyt-b5"/>
    <property type="match status" value="1"/>
</dbReference>
<comment type="similarity">
    <text evidence="4">Belongs to the cytochrome b5 family.</text>
</comment>
<keyword evidence="6" id="KW-1185">Reference proteome</keyword>
<evidence type="ECO:0000313" key="6">
    <source>
        <dbReference type="Proteomes" id="UP000069272"/>
    </source>
</evidence>
<accession>A0A182FD40</accession>
<keyword evidence="2" id="KW-0479">Metal-binding</keyword>
<organism evidence="5 6">
    <name type="scientific">Anopheles albimanus</name>
    <name type="common">New world malaria mosquito</name>
    <dbReference type="NCBI Taxonomy" id="7167"/>
    <lineage>
        <taxon>Eukaryota</taxon>
        <taxon>Metazoa</taxon>
        <taxon>Ecdysozoa</taxon>
        <taxon>Arthropoda</taxon>
        <taxon>Hexapoda</taxon>
        <taxon>Insecta</taxon>
        <taxon>Pterygota</taxon>
        <taxon>Neoptera</taxon>
        <taxon>Endopterygota</taxon>
        <taxon>Diptera</taxon>
        <taxon>Nematocera</taxon>
        <taxon>Culicoidea</taxon>
        <taxon>Culicidae</taxon>
        <taxon>Anophelinae</taxon>
        <taxon>Anopheles</taxon>
    </lineage>
</organism>
<dbReference type="SUPFAM" id="SSF55856">
    <property type="entry name" value="Cytochrome b5-like heme/steroid binding domain"/>
    <property type="match status" value="1"/>
</dbReference>
<dbReference type="STRING" id="7167.A0A182FD40"/>
<dbReference type="Gene3D" id="3.10.120.10">
    <property type="entry name" value="Cytochrome b5-like heme/steroid binding domain"/>
    <property type="match status" value="1"/>
</dbReference>
<evidence type="ECO:0000313" key="5">
    <source>
        <dbReference type="EnsemblMetazoa" id="AALB004426-PA"/>
    </source>
</evidence>
<dbReference type="GO" id="GO:0046872">
    <property type="term" value="F:metal ion binding"/>
    <property type="evidence" value="ECO:0007669"/>
    <property type="project" value="UniProtKB-KW"/>
</dbReference>
<dbReference type="VEuPathDB" id="VectorBase:AALB20_026666"/>
<sequence length="124" mass="13945">MPAELKQYTMAEVESCDGKAGHQTWLVIRDNVYDVTAYLEEHPGSSDLIVEWAGKDGTKAFEDFGHSSDALRTLRTLQIGVLVEQDRAKNRKTKAAKSVIITDSTVDEPMLKKRSKRRMFILCG</sequence>
<proteinExistence type="inferred from homology"/>
<dbReference type="PANTHER" id="PTHR19359">
    <property type="entry name" value="CYTOCHROME B5"/>
    <property type="match status" value="1"/>
</dbReference>
<reference evidence="5 6" key="1">
    <citation type="journal article" date="2017" name="G3 (Bethesda)">
        <title>The Physical Genome Mapping of Anopheles albimanus Corrected Scaffold Misassemblies and Identified Interarm Rearrangements in Genus Anopheles.</title>
        <authorList>
            <person name="Artemov G.N."/>
            <person name="Peery A.N."/>
            <person name="Jiang X."/>
            <person name="Tu Z."/>
            <person name="Stegniy V.N."/>
            <person name="Sharakhova M.V."/>
            <person name="Sharakhov I.V."/>
        </authorList>
    </citation>
    <scope>NUCLEOTIDE SEQUENCE [LARGE SCALE GENOMIC DNA]</scope>
    <source>
        <strain evidence="5 6">ALBI9_A</strain>
    </source>
</reference>
<dbReference type="InterPro" id="IPR036400">
    <property type="entry name" value="Cyt_B5-like_heme/steroid_sf"/>
</dbReference>
<name>A0A182FD40_ANOAL</name>
<dbReference type="EnsemblMetazoa" id="AALB004426-RA">
    <property type="protein sequence ID" value="AALB004426-PA"/>
    <property type="gene ID" value="AALB004426"/>
</dbReference>
<dbReference type="InterPro" id="IPR001199">
    <property type="entry name" value="Cyt_B5-like_heme/steroid-bd"/>
</dbReference>
<protein>
    <submittedName>
        <fullName evidence="5">Cytochrome b5 heme-binding domain-containing protein</fullName>
    </submittedName>
</protein>
<dbReference type="VEuPathDB" id="VectorBase:AALB004426"/>
<keyword evidence="3" id="KW-0408">Iron</keyword>
<evidence type="ECO:0000256" key="1">
    <source>
        <dbReference type="ARBA" id="ARBA00022617"/>
    </source>
</evidence>
<evidence type="ECO:0000256" key="2">
    <source>
        <dbReference type="ARBA" id="ARBA00022723"/>
    </source>
</evidence>
<dbReference type="GO" id="GO:0020037">
    <property type="term" value="F:heme binding"/>
    <property type="evidence" value="ECO:0007669"/>
    <property type="project" value="TreeGrafter"/>
</dbReference>
<dbReference type="InterPro" id="IPR050668">
    <property type="entry name" value="Cytochrome_b5"/>
</dbReference>
<dbReference type="PROSITE" id="PS50255">
    <property type="entry name" value="CYTOCHROME_B5_2"/>
    <property type="match status" value="1"/>
</dbReference>
<evidence type="ECO:0000256" key="3">
    <source>
        <dbReference type="ARBA" id="ARBA00023004"/>
    </source>
</evidence>
<keyword evidence="1" id="KW-0349">Heme</keyword>
<dbReference type="Pfam" id="PF00173">
    <property type="entry name" value="Cyt-b5"/>
    <property type="match status" value="1"/>
</dbReference>
<reference evidence="5" key="2">
    <citation type="submission" date="2022-08" db="UniProtKB">
        <authorList>
            <consortium name="EnsemblMetazoa"/>
        </authorList>
    </citation>
    <scope>IDENTIFICATION</scope>
    <source>
        <strain evidence="5">STECLA/ALBI9_A</strain>
    </source>
</reference>
<evidence type="ECO:0000256" key="4">
    <source>
        <dbReference type="ARBA" id="ARBA00038168"/>
    </source>
</evidence>
<dbReference type="PRINTS" id="PR00363">
    <property type="entry name" value="CYTOCHROMEB5"/>
</dbReference>